<feature type="domain" description="Putative auto-transporter adhesin head GIN" evidence="1">
    <location>
        <begin position="51"/>
        <end position="185"/>
    </location>
</feature>
<accession>A0A0Q1CH65</accession>
<dbReference type="InterPro" id="IPR021255">
    <property type="entry name" value="DUF2807"/>
</dbReference>
<evidence type="ECO:0000259" key="1">
    <source>
        <dbReference type="Pfam" id="PF10988"/>
    </source>
</evidence>
<dbReference type="EMBL" id="LCTZ01000002">
    <property type="protein sequence ID" value="KQC30273.1"/>
    <property type="molecule type" value="Genomic_DNA"/>
</dbReference>
<protein>
    <recommendedName>
        <fullName evidence="1">Putative auto-transporter adhesin head GIN domain-containing protein</fullName>
    </recommendedName>
</protein>
<gene>
    <name evidence="2" type="ORF">AAY42_10585</name>
</gene>
<dbReference type="STRING" id="346185.AAY42_10585"/>
<evidence type="ECO:0000313" key="3">
    <source>
        <dbReference type="Proteomes" id="UP000050827"/>
    </source>
</evidence>
<name>A0A0Q1CH65_9FLAO</name>
<reference evidence="2 3" key="1">
    <citation type="submission" date="2015-04" db="EMBL/GenBank/DDBJ databases">
        <title>Complete genome of flavobacterium.</title>
        <authorList>
            <person name="Kwon Y.M."/>
            <person name="Kim S.-J."/>
        </authorList>
    </citation>
    <scope>NUCLEOTIDE SEQUENCE [LARGE SCALE GENOMIC DNA]</scope>
    <source>
        <strain evidence="2 3">DK169</strain>
    </source>
</reference>
<dbReference type="PROSITE" id="PS51257">
    <property type="entry name" value="PROKAR_LIPOPROTEIN"/>
    <property type="match status" value="1"/>
</dbReference>
<sequence length="286" mass="31512">MNFNQKTNIMIVIKKITFILATCLFVTSCSYETIRVSDEVSTREYDFDDITALSIATDFKAYVTFSETEESVSIEANDNLFEKINVYKEGGKLTVKLDNNLNVKGKETLNLFITTRNITSFKASSDAAIFLDSPLETQNVSIDLSSDAYFEGDITTDNFDFIASSDSKALIYIKATEAHMSLSSGAALDGEVEIDETTIKLSSDASVDVDGVIENLDATLSSDSNLEDYGLYITDLKIKLSADSDAYLTVSNTIDVEANSDSRLYYKGDAEIIRQLVSSDGRVIKK</sequence>
<dbReference type="Pfam" id="PF10988">
    <property type="entry name" value="DUF2807"/>
    <property type="match status" value="1"/>
</dbReference>
<keyword evidence="3" id="KW-1185">Reference proteome</keyword>
<dbReference type="AlphaFoldDB" id="A0A0Q1CH65"/>
<evidence type="ECO:0000313" key="2">
    <source>
        <dbReference type="EMBL" id="KQC30273.1"/>
    </source>
</evidence>
<comment type="caution">
    <text evidence="2">The sequence shown here is derived from an EMBL/GenBank/DDBJ whole genome shotgun (WGS) entry which is preliminary data.</text>
</comment>
<dbReference type="Proteomes" id="UP000050827">
    <property type="component" value="Unassembled WGS sequence"/>
</dbReference>
<dbReference type="Gene3D" id="2.160.20.120">
    <property type="match status" value="1"/>
</dbReference>
<organism evidence="2 3">
    <name type="scientific">Flagellimonas eckloniae</name>
    <dbReference type="NCBI Taxonomy" id="346185"/>
    <lineage>
        <taxon>Bacteria</taxon>
        <taxon>Pseudomonadati</taxon>
        <taxon>Bacteroidota</taxon>
        <taxon>Flavobacteriia</taxon>
        <taxon>Flavobacteriales</taxon>
        <taxon>Flavobacteriaceae</taxon>
        <taxon>Flagellimonas</taxon>
    </lineage>
</organism>
<proteinExistence type="predicted"/>